<name>A0A7Y0A0U2_9BURK</name>
<evidence type="ECO:0000313" key="2">
    <source>
        <dbReference type="Proteomes" id="UP000583127"/>
    </source>
</evidence>
<dbReference type="Proteomes" id="UP000583127">
    <property type="component" value="Unassembled WGS sequence"/>
</dbReference>
<comment type="caution">
    <text evidence="1">The sequence shown here is derived from an EMBL/GenBank/DDBJ whole genome shotgun (WGS) entry which is preliminary data.</text>
</comment>
<protein>
    <recommendedName>
        <fullName evidence="3">Flagellin N-methylase</fullName>
    </recommendedName>
</protein>
<dbReference type="EMBL" id="JABBFZ010000021">
    <property type="protein sequence ID" value="NML34431.1"/>
    <property type="molecule type" value="Genomic_DNA"/>
</dbReference>
<sequence>MTLAELFRHRDRFIGCIAIGRVPRRRPGERVRVGRHEAVLDEADCAAFEEIADALLYRAGETFSIVAQGYDYPSLARCPALADDGRCAIHLHGKPLTCEVVPLDPLVPDRLQHLVLAERSQSAVYVGSACIQEGPRADATLLVDEGCIADVKAQAALTRRRRALEQERAVWAQAVFDALRADLFDSPAALARIPAGGFLTISLVPALLTVAAASTLCRTLCIDYVDSQLALIERSIAQALTRRRLDDRPVTQQLRGFANAYRHARTRLVEAANVEADRDAFPSRPEVEAYLASPAGNPAH</sequence>
<organism evidence="1 2">
    <name type="scientific">Paraburkholderia antibiotica</name>
    <dbReference type="NCBI Taxonomy" id="2728839"/>
    <lineage>
        <taxon>Bacteria</taxon>
        <taxon>Pseudomonadati</taxon>
        <taxon>Pseudomonadota</taxon>
        <taxon>Betaproteobacteria</taxon>
        <taxon>Burkholderiales</taxon>
        <taxon>Burkholderiaceae</taxon>
        <taxon>Paraburkholderia</taxon>
    </lineage>
</organism>
<proteinExistence type="predicted"/>
<accession>A0A7Y0A0U2</accession>
<evidence type="ECO:0008006" key="3">
    <source>
        <dbReference type="Google" id="ProtNLM"/>
    </source>
</evidence>
<gene>
    <name evidence="1" type="ORF">HHL14_26820</name>
</gene>
<keyword evidence="2" id="KW-1185">Reference proteome</keyword>
<reference evidence="1 2" key="1">
    <citation type="submission" date="2020-04" db="EMBL/GenBank/DDBJ databases">
        <title>Paraburkholderia sp. G-4-1-8 isolated from soil.</title>
        <authorList>
            <person name="Dahal R.H."/>
        </authorList>
    </citation>
    <scope>NUCLEOTIDE SEQUENCE [LARGE SCALE GENOMIC DNA]</scope>
    <source>
        <strain evidence="1 2">G-4-1-8</strain>
    </source>
</reference>
<dbReference type="AlphaFoldDB" id="A0A7Y0A0U2"/>
<evidence type="ECO:0000313" key="1">
    <source>
        <dbReference type="EMBL" id="NML34431.1"/>
    </source>
</evidence>